<dbReference type="Proteomes" id="UP000199002">
    <property type="component" value="Unassembled WGS sequence"/>
</dbReference>
<dbReference type="RefSeq" id="WP_092696826.1">
    <property type="nucleotide sequence ID" value="NZ_CAXIQL010000052.1"/>
</dbReference>
<evidence type="ECO:0000313" key="2">
    <source>
        <dbReference type="EMBL" id="SDZ82729.1"/>
    </source>
</evidence>
<dbReference type="InterPro" id="IPR021736">
    <property type="entry name" value="DUF3305"/>
</dbReference>
<dbReference type="GeneID" id="34234071"/>
<organism evidence="2 3">
    <name type="scientific">Acidovorax soli</name>
    <dbReference type="NCBI Taxonomy" id="592050"/>
    <lineage>
        <taxon>Bacteria</taxon>
        <taxon>Pseudomonadati</taxon>
        <taxon>Pseudomonadota</taxon>
        <taxon>Betaproteobacteria</taxon>
        <taxon>Burkholderiales</taxon>
        <taxon>Comamonadaceae</taxon>
        <taxon>Acidovorax</taxon>
    </lineage>
</organism>
<evidence type="ECO:0000313" key="3">
    <source>
        <dbReference type="Proteomes" id="UP000199002"/>
    </source>
</evidence>
<dbReference type="Pfam" id="PF11749">
    <property type="entry name" value="DUF3305"/>
    <property type="match status" value="1"/>
</dbReference>
<dbReference type="EMBL" id="FNQJ01000002">
    <property type="protein sequence ID" value="SDZ82729.1"/>
    <property type="molecule type" value="Genomic_DNA"/>
</dbReference>
<sequence length="185" mass="21180">MTERPYTDVAVIMRCEHIANRWQPWRWSLAEVVINEPAFGTEPRQILQDEREQRWLFPGFRVELFRDDAEGYHLNLTSPAPCWFVMWRRDEDPGSGEIPLARPVAVSLSYHDAGRWLDAQETVEQVPAAPEVVEALRAFVAEHYQPEPKRRKRPDSFRSLQDRFGNPASVTTEKQRGGGGGGGHG</sequence>
<accession>A0A1H3W6H2</accession>
<reference evidence="3" key="1">
    <citation type="submission" date="2016-10" db="EMBL/GenBank/DDBJ databases">
        <authorList>
            <person name="Varghese N."/>
            <person name="Submissions S."/>
        </authorList>
    </citation>
    <scope>NUCLEOTIDE SEQUENCE [LARGE SCALE GENOMIC DNA]</scope>
    <source>
        <strain evidence="3">DSM 25157</strain>
    </source>
</reference>
<evidence type="ECO:0008006" key="4">
    <source>
        <dbReference type="Google" id="ProtNLM"/>
    </source>
</evidence>
<name>A0A1H3W6H2_9BURK</name>
<dbReference type="STRING" id="592050.SAMN05421875_102100"/>
<protein>
    <recommendedName>
        <fullName evidence="4">DUF3305 domain-containing protein</fullName>
    </recommendedName>
</protein>
<feature type="region of interest" description="Disordered" evidence="1">
    <location>
        <begin position="145"/>
        <end position="185"/>
    </location>
</feature>
<gene>
    <name evidence="2" type="ORF">SAMN05421875_102100</name>
</gene>
<dbReference type="AlphaFoldDB" id="A0A1H3W6H2"/>
<keyword evidence="3" id="KW-1185">Reference proteome</keyword>
<proteinExistence type="predicted"/>
<evidence type="ECO:0000256" key="1">
    <source>
        <dbReference type="SAM" id="MobiDB-lite"/>
    </source>
</evidence>